<evidence type="ECO:0000259" key="1">
    <source>
        <dbReference type="Pfam" id="PF20144"/>
    </source>
</evidence>
<dbReference type="GO" id="GO:0001228">
    <property type="term" value="F:DNA-binding transcription activator activity, RNA polymerase II-specific"/>
    <property type="evidence" value="ECO:0007669"/>
    <property type="project" value="InterPro"/>
</dbReference>
<dbReference type="PANTHER" id="PTHR10665">
    <property type="entry name" value="RECOMBINING BINDING PROTEIN SUPPRESSOR OF HAIRLESS"/>
    <property type="match status" value="1"/>
</dbReference>
<evidence type="ECO:0000313" key="2">
    <source>
        <dbReference type="EMBL" id="OQR67837.1"/>
    </source>
</evidence>
<dbReference type="SUPFAM" id="SSF81296">
    <property type="entry name" value="E set domains"/>
    <property type="match status" value="1"/>
</dbReference>
<dbReference type="InterPro" id="IPR040159">
    <property type="entry name" value="CLS_fam"/>
</dbReference>
<feature type="domain" description="RBP-Jkappa IPT" evidence="1">
    <location>
        <begin position="40"/>
        <end position="90"/>
    </location>
</feature>
<reference evidence="2 3" key="1">
    <citation type="journal article" date="2017" name="Gigascience">
        <title>Draft genome of the honey bee ectoparasitic mite, Tropilaelaps mercedesae, is shaped by the parasitic life history.</title>
        <authorList>
            <person name="Dong X."/>
            <person name="Armstrong S.D."/>
            <person name="Xia D."/>
            <person name="Makepeace B.L."/>
            <person name="Darby A.C."/>
            <person name="Kadowaki T."/>
        </authorList>
    </citation>
    <scope>NUCLEOTIDE SEQUENCE [LARGE SCALE GENOMIC DNA]</scope>
    <source>
        <strain evidence="2">Wuxi-XJTLU</strain>
    </source>
</reference>
<dbReference type="OrthoDB" id="5600360at2759"/>
<dbReference type="InParanoid" id="A0A1V9X2X5"/>
<dbReference type="Gene3D" id="2.60.40.10">
    <property type="entry name" value="Immunoglobulins"/>
    <property type="match status" value="1"/>
</dbReference>
<proteinExistence type="predicted"/>
<organism evidence="2 3">
    <name type="scientific">Tropilaelaps mercedesae</name>
    <dbReference type="NCBI Taxonomy" id="418985"/>
    <lineage>
        <taxon>Eukaryota</taxon>
        <taxon>Metazoa</taxon>
        <taxon>Ecdysozoa</taxon>
        <taxon>Arthropoda</taxon>
        <taxon>Chelicerata</taxon>
        <taxon>Arachnida</taxon>
        <taxon>Acari</taxon>
        <taxon>Parasitiformes</taxon>
        <taxon>Mesostigmata</taxon>
        <taxon>Gamasina</taxon>
        <taxon>Dermanyssoidea</taxon>
        <taxon>Laelapidae</taxon>
        <taxon>Tropilaelaps</taxon>
    </lineage>
</organism>
<protein>
    <submittedName>
        <fullName evidence="2">Suppressor of hairless protein-like</fullName>
    </submittedName>
</protein>
<name>A0A1V9X2X5_9ACAR</name>
<keyword evidence="3" id="KW-1185">Reference proteome</keyword>
<dbReference type="EMBL" id="MNPL01027184">
    <property type="protein sequence ID" value="OQR67837.1"/>
    <property type="molecule type" value="Genomic_DNA"/>
</dbReference>
<accession>A0A1V9X2X5</accession>
<evidence type="ECO:0000313" key="3">
    <source>
        <dbReference type="Proteomes" id="UP000192247"/>
    </source>
</evidence>
<dbReference type="Proteomes" id="UP000192247">
    <property type="component" value="Unassembled WGS sequence"/>
</dbReference>
<comment type="caution">
    <text evidence="2">The sequence shown here is derived from an EMBL/GenBank/DDBJ whole genome shotgun (WGS) entry which is preliminary data.</text>
</comment>
<dbReference type="STRING" id="418985.A0A1V9X2X5"/>
<sequence>MSNSDADSGAYVRRFASSFCVFCGGCTFRKCPTRIVWHPHVWFGDVEAETMYRCQEAMLCVVPNISAFREGWQWVRQPTHVPVSLVRSDGECAFIKKLLNFSRSTDHSTAAANQKCM</sequence>
<dbReference type="InterPro" id="IPR038007">
    <property type="entry name" value="RBP-Jkappa_IPT"/>
</dbReference>
<gene>
    <name evidence="2" type="ORF">BIW11_04686</name>
</gene>
<dbReference type="InterPro" id="IPR014756">
    <property type="entry name" value="Ig_E-set"/>
</dbReference>
<dbReference type="GO" id="GO:0003677">
    <property type="term" value="F:DNA binding"/>
    <property type="evidence" value="ECO:0007669"/>
    <property type="project" value="InterPro"/>
</dbReference>
<dbReference type="Pfam" id="PF20144">
    <property type="entry name" value="TIG_SUH"/>
    <property type="match status" value="1"/>
</dbReference>
<dbReference type="InterPro" id="IPR013783">
    <property type="entry name" value="Ig-like_fold"/>
</dbReference>
<dbReference type="AlphaFoldDB" id="A0A1V9X2X5"/>